<name>A0A075LS92_9BACI</name>
<dbReference type="OrthoDB" id="2597113at2"/>
<accession>A0A075LS92</accession>
<evidence type="ECO:0000313" key="3">
    <source>
        <dbReference type="EMBL" id="SEO02505.1"/>
    </source>
</evidence>
<keyword evidence="1" id="KW-0732">Signal</keyword>
<evidence type="ECO:0000313" key="2">
    <source>
        <dbReference type="EMBL" id="AIF67358.1"/>
    </source>
</evidence>
<evidence type="ECO:0000256" key="1">
    <source>
        <dbReference type="SAM" id="SignalP"/>
    </source>
</evidence>
<evidence type="ECO:0000313" key="4">
    <source>
        <dbReference type="Proteomes" id="UP000027980"/>
    </source>
</evidence>
<dbReference type="RefSeq" id="WP_038562795.1">
    <property type="nucleotide sequence ID" value="NZ_CP008876.1"/>
</dbReference>
<dbReference type="Pfam" id="PF14172">
    <property type="entry name" value="DUF4309"/>
    <property type="match status" value="1"/>
</dbReference>
<feature type="signal peptide" evidence="1">
    <location>
        <begin position="1"/>
        <end position="31"/>
    </location>
</feature>
<accession>A0AAX2EJH6</accession>
<evidence type="ECO:0000313" key="5">
    <source>
        <dbReference type="Proteomes" id="UP000199735"/>
    </source>
</evidence>
<dbReference type="Proteomes" id="UP000027980">
    <property type="component" value="Chromosome"/>
</dbReference>
<proteinExistence type="predicted"/>
<dbReference type="EMBL" id="FOCD01000005">
    <property type="protein sequence ID" value="SEO02505.1"/>
    <property type="molecule type" value="Genomic_DNA"/>
</dbReference>
<gene>
    <name evidence="2" type="ORF">GZ22_12365</name>
    <name evidence="3" type="ORF">SAMN04489762_3333</name>
</gene>
<dbReference type="InterPro" id="IPR025453">
    <property type="entry name" value="DUF4309"/>
</dbReference>
<sequence length="193" mass="20656">MARRNPAHKAALSVVCAGAVLGAGSFMIPGAAPVEAESGEAVYSSETNEAALETLQTIYTKASEGSSIGVADNFLIGKTTRADVIDSLGEPYLSDAFDIYHAEMGNPGFSFAYSQDGTLKEIRYLGTNVERQTNLGSITPAVLEDQLGKADAITSISQTNQHKYQYDTGDFELEFIVNDETLQVDHVNLVPNN</sequence>
<dbReference type="HOGENOM" id="CLU_1431898_0_0_9"/>
<evidence type="ECO:0008006" key="6">
    <source>
        <dbReference type="Google" id="ProtNLM"/>
    </source>
</evidence>
<dbReference type="GeneID" id="34219990"/>
<organism evidence="2 4">
    <name type="scientific">Terribacillus saccharophilus</name>
    <dbReference type="NCBI Taxonomy" id="361277"/>
    <lineage>
        <taxon>Bacteria</taxon>
        <taxon>Bacillati</taxon>
        <taxon>Bacillota</taxon>
        <taxon>Bacilli</taxon>
        <taxon>Bacillales</taxon>
        <taxon>Bacillaceae</taxon>
        <taxon>Terribacillus</taxon>
    </lineage>
</organism>
<feature type="chain" id="PRO_5038400246" description="DUF4309 domain-containing protein" evidence="1">
    <location>
        <begin position="32"/>
        <end position="193"/>
    </location>
</feature>
<dbReference type="EMBL" id="CP008876">
    <property type="protein sequence ID" value="AIF67358.1"/>
    <property type="molecule type" value="Genomic_DNA"/>
</dbReference>
<dbReference type="AlphaFoldDB" id="A0A075LS92"/>
<dbReference type="KEGG" id="tap:GZ22_12365"/>
<reference evidence="2 4" key="1">
    <citation type="submission" date="2014-07" db="EMBL/GenBank/DDBJ databases">
        <title>Complete genome sequence of a moderately halophilic bacterium Terribacillus aidingensis MP602, isolated from Cryptomeria fortunei in Tianmu mountain in China.</title>
        <authorList>
            <person name="Wang Y."/>
            <person name="Lu P."/>
            <person name="Zhang L."/>
        </authorList>
    </citation>
    <scope>NUCLEOTIDE SEQUENCE [LARGE SCALE GENOMIC DNA]</scope>
    <source>
        <strain evidence="2 4">MP602</strain>
    </source>
</reference>
<reference evidence="3 5" key="2">
    <citation type="submission" date="2016-10" db="EMBL/GenBank/DDBJ databases">
        <authorList>
            <person name="Varghese N."/>
            <person name="Submissions S."/>
        </authorList>
    </citation>
    <scope>NUCLEOTIDE SEQUENCE [LARGE SCALE GENOMIC DNA]</scope>
    <source>
        <strain evidence="3 5">DSM 21619</strain>
    </source>
</reference>
<dbReference type="Proteomes" id="UP000199735">
    <property type="component" value="Unassembled WGS sequence"/>
</dbReference>
<protein>
    <recommendedName>
        <fullName evidence="6">DUF4309 domain-containing protein</fullName>
    </recommendedName>
</protein>